<keyword evidence="3" id="KW-1185">Reference proteome</keyword>
<organism evidence="2 3">
    <name type="scientific">Thalassoglobus neptunius</name>
    <dbReference type="NCBI Taxonomy" id="1938619"/>
    <lineage>
        <taxon>Bacteria</taxon>
        <taxon>Pseudomonadati</taxon>
        <taxon>Planctomycetota</taxon>
        <taxon>Planctomycetia</taxon>
        <taxon>Planctomycetales</taxon>
        <taxon>Planctomycetaceae</taxon>
        <taxon>Thalassoglobus</taxon>
    </lineage>
</organism>
<evidence type="ECO:0000256" key="1">
    <source>
        <dbReference type="SAM" id="MobiDB-lite"/>
    </source>
</evidence>
<evidence type="ECO:0000313" key="2">
    <source>
        <dbReference type="EMBL" id="TWT42631.1"/>
    </source>
</evidence>
<dbReference type="RefSeq" id="WP_146512014.1">
    <property type="nucleotide sequence ID" value="NZ_SIHI01000039.1"/>
</dbReference>
<reference evidence="2 3" key="1">
    <citation type="submission" date="2019-02" db="EMBL/GenBank/DDBJ databases">
        <title>Deep-cultivation of Planctomycetes and their phenomic and genomic characterization uncovers novel biology.</title>
        <authorList>
            <person name="Wiegand S."/>
            <person name="Jogler M."/>
            <person name="Boedeker C."/>
            <person name="Pinto D."/>
            <person name="Vollmers J."/>
            <person name="Rivas-Marin E."/>
            <person name="Kohn T."/>
            <person name="Peeters S.H."/>
            <person name="Heuer A."/>
            <person name="Rast P."/>
            <person name="Oberbeckmann S."/>
            <person name="Bunk B."/>
            <person name="Jeske O."/>
            <person name="Meyerdierks A."/>
            <person name="Storesund J.E."/>
            <person name="Kallscheuer N."/>
            <person name="Luecker S."/>
            <person name="Lage O.M."/>
            <person name="Pohl T."/>
            <person name="Merkel B.J."/>
            <person name="Hornburger P."/>
            <person name="Mueller R.-W."/>
            <person name="Bruemmer F."/>
            <person name="Labrenz M."/>
            <person name="Spormann A.M."/>
            <person name="Op Den Camp H."/>
            <person name="Overmann J."/>
            <person name="Amann R."/>
            <person name="Jetten M.S.M."/>
            <person name="Mascher T."/>
            <person name="Medema M.H."/>
            <person name="Devos D.P."/>
            <person name="Kaster A.-K."/>
            <person name="Ovreas L."/>
            <person name="Rohde M."/>
            <person name="Galperin M.Y."/>
            <person name="Jogler C."/>
        </authorList>
    </citation>
    <scope>NUCLEOTIDE SEQUENCE [LARGE SCALE GENOMIC DNA]</scope>
    <source>
        <strain evidence="2 3">KOR42</strain>
    </source>
</reference>
<dbReference type="Proteomes" id="UP000317243">
    <property type="component" value="Unassembled WGS sequence"/>
</dbReference>
<feature type="region of interest" description="Disordered" evidence="1">
    <location>
        <begin position="70"/>
        <end position="102"/>
    </location>
</feature>
<proteinExistence type="predicted"/>
<comment type="caution">
    <text evidence="2">The sequence shown here is derived from an EMBL/GenBank/DDBJ whole genome shotgun (WGS) entry which is preliminary data.</text>
</comment>
<evidence type="ECO:0000313" key="3">
    <source>
        <dbReference type="Proteomes" id="UP000317243"/>
    </source>
</evidence>
<accession>A0A5C5VY33</accession>
<dbReference type="OrthoDB" id="9834930at2"/>
<dbReference type="EMBL" id="SIHI01000039">
    <property type="protein sequence ID" value="TWT42631.1"/>
    <property type="molecule type" value="Genomic_DNA"/>
</dbReference>
<name>A0A5C5VY33_9PLAN</name>
<dbReference type="AlphaFoldDB" id="A0A5C5VY33"/>
<gene>
    <name evidence="2" type="ORF">KOR42_46810</name>
</gene>
<protein>
    <submittedName>
        <fullName evidence="2">Uncharacterized protein</fullName>
    </submittedName>
</protein>
<sequence>MTNQIWSCRKCGDDSGWSALLADAEKYLAQAGFSVSDVMSPANYCPECFWEMVTGIEPTRDLLPTMQKKRGYGVNKVPPGKYGPYDDTSPGDENATRAKEGE</sequence>